<gene>
    <name evidence="7" type="ordered locus">CFPG_105</name>
</gene>
<accession>B6YQ96</accession>
<dbReference type="KEGG" id="aps:CFPG_105"/>
<dbReference type="HOGENOM" id="CLU_017295_2_1_10"/>
<dbReference type="AlphaFoldDB" id="B6YQ96"/>
<dbReference type="RefSeq" id="WP_012573129.1">
    <property type="nucleotide sequence ID" value="NC_011565.1"/>
</dbReference>
<name>B6YQ96_AZOPC</name>
<proteinExistence type="inferred from homology"/>
<protein>
    <submittedName>
        <fullName evidence="7">Carboxyl-terminal processing protease</fullName>
    </submittedName>
</protein>
<keyword evidence="2 5" id="KW-0645">Protease</keyword>
<dbReference type="FunFam" id="2.30.42.10:FF:000063">
    <property type="entry name" value="Peptidase, S41 family"/>
    <property type="match status" value="1"/>
</dbReference>
<evidence type="ECO:0000313" key="8">
    <source>
        <dbReference type="Proteomes" id="UP000000723"/>
    </source>
</evidence>
<sequence length="565" mass="64398">MKKKILLCFFSFCFVSCSYRQEQKDLSLQKIEMTIKAIESLYVDTINNDRLIEYAIISLIQKLDPHSNYMTSKEVKEVDESLQGNFEGIGIQFNILTDTLYVVQVISGGPSEKAGIMAGDRIIAVDGSLIAGVGMKNTDIMKCLRGPKGTVVSLKITRTGNSNPIVCKVVRDKIPIYSLDTSYMVDKKTGYIKLNCFGAGTYNEFKTALKELKVKGLKNLILDLQDNGGGYLQAAIDITNEFLRENNLIVYTEGAHRRREDVYATAKGSFMNGRVVVLVNEFTASASEIVSGALQDWDRAVIIGRRSFGKGLVQCPITFPDGSMIRLTTARYYTPTGRSIQKPYEKVDKESYEDDLIDRYNRGEMMIADSIHFSDSSKYNTLINRRVVYGKGGIMPDYFVPIDTSCYTDIYRSLMASGVINKFVMNFMDKNRILLHNRYKNFDAYKSRFYISDVMLHNLLEMFRKENPDMLNARVSSLGFFGDKDYKRRLKNKKRKDSTMLLTAEDIKQFEKSKSLIKLQVKALIARDLWNIYEYYQVINDGNNVLKKAVEIIESNMMYNKLLGK</sequence>
<keyword evidence="8" id="KW-1185">Reference proteome</keyword>
<dbReference type="OrthoDB" id="9812068at2"/>
<reference evidence="8" key="1">
    <citation type="journal article" date="2008" name="Science">
        <title>Genome of an endosymbiont coupling N2 fixation to cellulolysis within RT protist cells in termite gut.</title>
        <authorList>
            <person name="Hongoh Y."/>
            <person name="Sharma V.K."/>
            <person name="Prakash T."/>
            <person name="Noda S."/>
            <person name="Toh H."/>
            <person name="Taylor T.D."/>
            <person name="Kudo T."/>
            <person name="Sakaki Y."/>
            <person name="Toyoda A."/>
            <person name="Hattori M."/>
            <person name="Ohkuma M."/>
        </authorList>
    </citation>
    <scope>NUCLEOTIDE SEQUENCE [LARGE SCALE GENOMIC DNA]</scope>
</reference>
<comment type="similarity">
    <text evidence="1 5">Belongs to the peptidase S41A family.</text>
</comment>
<dbReference type="SMART" id="SM00228">
    <property type="entry name" value="PDZ"/>
    <property type="match status" value="1"/>
</dbReference>
<dbReference type="STRING" id="511995.CFPG_105"/>
<organism evidence="7 8">
    <name type="scientific">Azobacteroides pseudotrichonymphae genomovar. CFP2</name>
    <dbReference type="NCBI Taxonomy" id="511995"/>
    <lineage>
        <taxon>Bacteria</taxon>
        <taxon>Pseudomonadati</taxon>
        <taxon>Bacteroidota</taxon>
        <taxon>Bacteroidia</taxon>
        <taxon>Bacteroidales</taxon>
        <taxon>Candidatus Azobacteroides</taxon>
    </lineage>
</organism>
<dbReference type="PROSITE" id="PS50106">
    <property type="entry name" value="PDZ"/>
    <property type="match status" value="1"/>
</dbReference>
<dbReference type="PANTHER" id="PTHR32060:SF30">
    <property type="entry name" value="CARBOXY-TERMINAL PROCESSING PROTEASE CTPA"/>
    <property type="match status" value="1"/>
</dbReference>
<dbReference type="InterPro" id="IPR004447">
    <property type="entry name" value="Peptidase_S41A"/>
</dbReference>
<dbReference type="Pfam" id="PF03572">
    <property type="entry name" value="Peptidase_S41"/>
    <property type="match status" value="1"/>
</dbReference>
<dbReference type="CDD" id="cd06782">
    <property type="entry name" value="cpPDZ_CPP-like"/>
    <property type="match status" value="1"/>
</dbReference>
<dbReference type="Gene3D" id="3.90.226.10">
    <property type="entry name" value="2-enoyl-CoA Hydratase, Chain A, domain 1"/>
    <property type="match status" value="1"/>
</dbReference>
<evidence type="ECO:0000256" key="4">
    <source>
        <dbReference type="ARBA" id="ARBA00022825"/>
    </source>
</evidence>
<evidence type="ECO:0000256" key="5">
    <source>
        <dbReference type="RuleBase" id="RU004404"/>
    </source>
</evidence>
<dbReference type="PANTHER" id="PTHR32060">
    <property type="entry name" value="TAIL-SPECIFIC PROTEASE"/>
    <property type="match status" value="1"/>
</dbReference>
<dbReference type="Gene3D" id="2.30.42.10">
    <property type="match status" value="1"/>
</dbReference>
<dbReference type="GO" id="GO:0030288">
    <property type="term" value="C:outer membrane-bounded periplasmic space"/>
    <property type="evidence" value="ECO:0007669"/>
    <property type="project" value="TreeGrafter"/>
</dbReference>
<dbReference type="SMART" id="SM00245">
    <property type="entry name" value="TSPc"/>
    <property type="match status" value="1"/>
</dbReference>
<dbReference type="EMBL" id="AP010656">
    <property type="protein sequence ID" value="BAG83368.1"/>
    <property type="molecule type" value="Genomic_DNA"/>
</dbReference>
<evidence type="ECO:0000259" key="6">
    <source>
        <dbReference type="PROSITE" id="PS50106"/>
    </source>
</evidence>
<feature type="domain" description="PDZ" evidence="6">
    <location>
        <begin position="75"/>
        <end position="133"/>
    </location>
</feature>
<evidence type="ECO:0000313" key="7">
    <source>
        <dbReference type="EMBL" id="BAG83368.1"/>
    </source>
</evidence>
<dbReference type="SUPFAM" id="SSF52096">
    <property type="entry name" value="ClpP/crotonase"/>
    <property type="match status" value="1"/>
</dbReference>
<dbReference type="Pfam" id="PF13180">
    <property type="entry name" value="PDZ_2"/>
    <property type="match status" value="1"/>
</dbReference>
<keyword evidence="4 5" id="KW-0720">Serine protease</keyword>
<dbReference type="eggNOG" id="COG0793">
    <property type="taxonomic scope" value="Bacteria"/>
</dbReference>
<dbReference type="SUPFAM" id="SSF50156">
    <property type="entry name" value="PDZ domain-like"/>
    <property type="match status" value="1"/>
</dbReference>
<dbReference type="GO" id="GO:0004175">
    <property type="term" value="F:endopeptidase activity"/>
    <property type="evidence" value="ECO:0007669"/>
    <property type="project" value="TreeGrafter"/>
</dbReference>
<dbReference type="GO" id="GO:0007165">
    <property type="term" value="P:signal transduction"/>
    <property type="evidence" value="ECO:0007669"/>
    <property type="project" value="TreeGrafter"/>
</dbReference>
<dbReference type="GO" id="GO:0008236">
    <property type="term" value="F:serine-type peptidase activity"/>
    <property type="evidence" value="ECO:0007669"/>
    <property type="project" value="UniProtKB-KW"/>
</dbReference>
<dbReference type="GO" id="GO:0006508">
    <property type="term" value="P:proteolysis"/>
    <property type="evidence" value="ECO:0007669"/>
    <property type="project" value="UniProtKB-KW"/>
</dbReference>
<dbReference type="InterPro" id="IPR029045">
    <property type="entry name" value="ClpP/crotonase-like_dom_sf"/>
</dbReference>
<dbReference type="InterPro" id="IPR036034">
    <property type="entry name" value="PDZ_sf"/>
</dbReference>
<dbReference type="InterPro" id="IPR001478">
    <property type="entry name" value="PDZ"/>
</dbReference>
<keyword evidence="3 5" id="KW-0378">Hydrolase</keyword>
<dbReference type="InterPro" id="IPR005151">
    <property type="entry name" value="Tail-specific_protease"/>
</dbReference>
<dbReference type="Gene3D" id="3.30.750.44">
    <property type="match status" value="1"/>
</dbReference>
<dbReference type="NCBIfam" id="TIGR00225">
    <property type="entry name" value="prc"/>
    <property type="match status" value="1"/>
</dbReference>
<dbReference type="InterPro" id="IPR055210">
    <property type="entry name" value="CtpA/B_N"/>
</dbReference>
<evidence type="ECO:0000256" key="3">
    <source>
        <dbReference type="ARBA" id="ARBA00022801"/>
    </source>
</evidence>
<dbReference type="Proteomes" id="UP000000723">
    <property type="component" value="Chromosome"/>
</dbReference>
<evidence type="ECO:0000256" key="1">
    <source>
        <dbReference type="ARBA" id="ARBA00009179"/>
    </source>
</evidence>
<evidence type="ECO:0000256" key="2">
    <source>
        <dbReference type="ARBA" id="ARBA00022670"/>
    </source>
</evidence>
<dbReference type="CDD" id="cd07560">
    <property type="entry name" value="Peptidase_S41_CPP"/>
    <property type="match status" value="1"/>
</dbReference>
<dbReference type="Pfam" id="PF22694">
    <property type="entry name" value="CtpB_N-like"/>
    <property type="match status" value="1"/>
</dbReference>